<keyword evidence="2" id="KW-1185">Reference proteome</keyword>
<accession>A0A834WXU0</accession>
<name>A0A834WXU0_9FABA</name>
<evidence type="ECO:0000313" key="1">
    <source>
        <dbReference type="EMBL" id="KAF7834755.1"/>
    </source>
</evidence>
<gene>
    <name evidence="1" type="ORF">G2W53_009614</name>
</gene>
<organism evidence="1 2">
    <name type="scientific">Senna tora</name>
    <dbReference type="NCBI Taxonomy" id="362788"/>
    <lineage>
        <taxon>Eukaryota</taxon>
        <taxon>Viridiplantae</taxon>
        <taxon>Streptophyta</taxon>
        <taxon>Embryophyta</taxon>
        <taxon>Tracheophyta</taxon>
        <taxon>Spermatophyta</taxon>
        <taxon>Magnoliopsida</taxon>
        <taxon>eudicotyledons</taxon>
        <taxon>Gunneridae</taxon>
        <taxon>Pentapetalae</taxon>
        <taxon>rosids</taxon>
        <taxon>fabids</taxon>
        <taxon>Fabales</taxon>
        <taxon>Fabaceae</taxon>
        <taxon>Caesalpinioideae</taxon>
        <taxon>Cassia clade</taxon>
        <taxon>Senna</taxon>
    </lineage>
</organism>
<dbReference type="Proteomes" id="UP000634136">
    <property type="component" value="Unassembled WGS sequence"/>
</dbReference>
<dbReference type="EMBL" id="JAAIUW010000004">
    <property type="protein sequence ID" value="KAF7834755.1"/>
    <property type="molecule type" value="Genomic_DNA"/>
</dbReference>
<proteinExistence type="predicted"/>
<protein>
    <submittedName>
        <fullName evidence="1">Uncharacterized protein</fullName>
    </submittedName>
</protein>
<dbReference type="AlphaFoldDB" id="A0A834WXU0"/>
<evidence type="ECO:0000313" key="2">
    <source>
        <dbReference type="Proteomes" id="UP000634136"/>
    </source>
</evidence>
<reference evidence="1" key="1">
    <citation type="submission" date="2020-09" db="EMBL/GenBank/DDBJ databases">
        <title>Genome-Enabled Discovery of Anthraquinone Biosynthesis in Senna tora.</title>
        <authorList>
            <person name="Kang S.-H."/>
            <person name="Pandey R.P."/>
            <person name="Lee C.-M."/>
            <person name="Sim J.-S."/>
            <person name="Jeong J.-T."/>
            <person name="Choi B.-S."/>
            <person name="Jung M."/>
            <person name="Ginzburg D."/>
            <person name="Zhao K."/>
            <person name="Won S.Y."/>
            <person name="Oh T.-J."/>
            <person name="Yu Y."/>
            <person name="Kim N.-H."/>
            <person name="Lee O.R."/>
            <person name="Lee T.-H."/>
            <person name="Bashyal P."/>
            <person name="Kim T.-S."/>
            <person name="Lee W.-H."/>
            <person name="Kawkins C."/>
            <person name="Kim C.-K."/>
            <person name="Kim J.S."/>
            <person name="Ahn B.O."/>
            <person name="Rhee S.Y."/>
            <person name="Sohng J.K."/>
        </authorList>
    </citation>
    <scope>NUCLEOTIDE SEQUENCE</scope>
    <source>
        <tissue evidence="1">Leaf</tissue>
    </source>
</reference>
<sequence>MGDTIASEAVQDVAKSSWGTLMSKPK</sequence>
<comment type="caution">
    <text evidence="1">The sequence shown here is derived from an EMBL/GenBank/DDBJ whole genome shotgun (WGS) entry which is preliminary data.</text>
</comment>